<reference evidence="3 4" key="1">
    <citation type="submission" date="2014-10" db="EMBL/GenBank/DDBJ databases">
        <title>Draft genome sequence of Novosphingobium subterraneum DSM 12447.</title>
        <authorList>
            <person name="Gan H.M."/>
            <person name="Gan H.Y."/>
            <person name="Savka M.A."/>
        </authorList>
    </citation>
    <scope>NUCLEOTIDE SEQUENCE [LARGE SCALE GENOMIC DNA]</scope>
    <source>
        <strain evidence="3 4">DSM 12447</strain>
    </source>
</reference>
<keyword evidence="1" id="KW-1133">Transmembrane helix</keyword>
<keyword evidence="1" id="KW-0472">Membrane</keyword>
<evidence type="ECO:0000313" key="4">
    <source>
        <dbReference type="Proteomes" id="UP000031338"/>
    </source>
</evidence>
<name>A0A0B8ZE07_9SPHN</name>
<feature type="chain" id="PRO_5002144775" evidence="2">
    <location>
        <begin position="20"/>
        <end position="102"/>
    </location>
</feature>
<comment type="caution">
    <text evidence="3">The sequence shown here is derived from an EMBL/GenBank/DDBJ whole genome shotgun (WGS) entry which is preliminary data.</text>
</comment>
<evidence type="ECO:0000313" key="3">
    <source>
        <dbReference type="EMBL" id="KHS44458.1"/>
    </source>
</evidence>
<dbReference type="RefSeq" id="WP_039335882.1">
    <property type="nucleotide sequence ID" value="NZ_JRVC01000015.1"/>
</dbReference>
<accession>A0A0B8ZE07</accession>
<gene>
    <name evidence="3" type="ORF">NJ75_03036</name>
</gene>
<dbReference type="PATRIC" id="fig|48936.3.peg.3051"/>
<feature type="signal peptide" evidence="2">
    <location>
        <begin position="1"/>
        <end position="19"/>
    </location>
</feature>
<evidence type="ECO:0000256" key="1">
    <source>
        <dbReference type="SAM" id="Phobius"/>
    </source>
</evidence>
<dbReference type="Proteomes" id="UP000031338">
    <property type="component" value="Unassembled WGS sequence"/>
</dbReference>
<dbReference type="EMBL" id="JRVC01000015">
    <property type="protein sequence ID" value="KHS44458.1"/>
    <property type="molecule type" value="Genomic_DNA"/>
</dbReference>
<dbReference type="AlphaFoldDB" id="A0A0B8ZE07"/>
<organism evidence="3 4">
    <name type="scientific">Novosphingobium subterraneum</name>
    <dbReference type="NCBI Taxonomy" id="48936"/>
    <lineage>
        <taxon>Bacteria</taxon>
        <taxon>Pseudomonadati</taxon>
        <taxon>Pseudomonadota</taxon>
        <taxon>Alphaproteobacteria</taxon>
        <taxon>Sphingomonadales</taxon>
        <taxon>Sphingomonadaceae</taxon>
        <taxon>Novosphingobium</taxon>
    </lineage>
</organism>
<proteinExistence type="predicted"/>
<keyword evidence="2" id="KW-0732">Signal</keyword>
<sequence>MLRSILVAAFALLLTCASALIHPASDERAMYGFEGPLEQNWLPREVAGWPAPFLADSTATSVPHQIGPEDDFRPGPFLADLGFWALVVLGVMRVWRLVRRQA</sequence>
<protein>
    <submittedName>
        <fullName evidence="3">Uncharacterized protein</fullName>
    </submittedName>
</protein>
<feature type="transmembrane region" description="Helical" evidence="1">
    <location>
        <begin position="81"/>
        <end position="98"/>
    </location>
</feature>
<keyword evidence="1" id="KW-0812">Transmembrane</keyword>
<keyword evidence="4" id="KW-1185">Reference proteome</keyword>
<evidence type="ECO:0000256" key="2">
    <source>
        <dbReference type="SAM" id="SignalP"/>
    </source>
</evidence>